<evidence type="ECO:0000256" key="1">
    <source>
        <dbReference type="ARBA" id="ARBA00003543"/>
    </source>
</evidence>
<dbReference type="InterPro" id="IPR020546">
    <property type="entry name" value="ATP_synth_F1_dsu/esu_N"/>
</dbReference>
<gene>
    <name evidence="9 13" type="primary">atpC</name>
    <name evidence="13" type="ORF">HY912_02385</name>
</gene>
<keyword evidence="6 9" id="KW-0472">Membrane</keyword>
<dbReference type="Pfam" id="PF02823">
    <property type="entry name" value="ATP-synt_DE_N"/>
    <property type="match status" value="1"/>
</dbReference>
<dbReference type="Gene3D" id="2.60.15.10">
    <property type="entry name" value="F0F1 ATP synthase delta/epsilon subunit, N-terminal"/>
    <property type="match status" value="1"/>
</dbReference>
<dbReference type="EMBL" id="JACRDE010000065">
    <property type="protein sequence ID" value="MBI5248318.1"/>
    <property type="molecule type" value="Genomic_DNA"/>
</dbReference>
<dbReference type="Proteomes" id="UP000807825">
    <property type="component" value="Unassembled WGS sequence"/>
</dbReference>
<dbReference type="HAMAP" id="MF_00530">
    <property type="entry name" value="ATP_synth_epsil_bac"/>
    <property type="match status" value="1"/>
</dbReference>
<proteinExistence type="inferred from homology"/>
<evidence type="ECO:0000313" key="13">
    <source>
        <dbReference type="EMBL" id="MBI5248318.1"/>
    </source>
</evidence>
<dbReference type="GO" id="GO:0012505">
    <property type="term" value="C:endomembrane system"/>
    <property type="evidence" value="ECO:0007669"/>
    <property type="project" value="UniProtKB-SubCell"/>
</dbReference>
<keyword evidence="11" id="KW-0175">Coiled coil</keyword>
<name>A0A9D6UXV9_9BACT</name>
<accession>A0A9D6UXV9</accession>
<evidence type="ECO:0000256" key="8">
    <source>
        <dbReference type="ARBA" id="ARBA00023310"/>
    </source>
</evidence>
<keyword evidence="8 9" id="KW-0066">ATP synthesis</keyword>
<organism evidence="13 14">
    <name type="scientific">Desulfomonile tiedjei</name>
    <dbReference type="NCBI Taxonomy" id="2358"/>
    <lineage>
        <taxon>Bacteria</taxon>
        <taxon>Pseudomonadati</taxon>
        <taxon>Thermodesulfobacteriota</taxon>
        <taxon>Desulfomonilia</taxon>
        <taxon>Desulfomonilales</taxon>
        <taxon>Desulfomonilaceae</taxon>
        <taxon>Desulfomonile</taxon>
    </lineage>
</organism>
<evidence type="ECO:0000256" key="11">
    <source>
        <dbReference type="SAM" id="Coils"/>
    </source>
</evidence>
<comment type="caution">
    <text evidence="13">The sequence shown here is derived from an EMBL/GenBank/DDBJ whole genome shotgun (WGS) entry which is preliminary data.</text>
</comment>
<keyword evidence="7 9" id="KW-0139">CF(1)</keyword>
<dbReference type="CDD" id="cd12152">
    <property type="entry name" value="F1-ATPase_delta"/>
    <property type="match status" value="1"/>
</dbReference>
<evidence type="ECO:0000256" key="6">
    <source>
        <dbReference type="ARBA" id="ARBA00023136"/>
    </source>
</evidence>
<evidence type="ECO:0000256" key="4">
    <source>
        <dbReference type="ARBA" id="ARBA00022448"/>
    </source>
</evidence>
<dbReference type="InterPro" id="IPR001469">
    <property type="entry name" value="ATP_synth_F1_dsu/esu"/>
</dbReference>
<dbReference type="SUPFAM" id="SSF51344">
    <property type="entry name" value="Epsilon subunit of F1F0-ATP synthase N-terminal domain"/>
    <property type="match status" value="1"/>
</dbReference>
<protein>
    <recommendedName>
        <fullName evidence="9">ATP synthase epsilon chain</fullName>
    </recommendedName>
    <alternativeName>
        <fullName evidence="9">ATP synthase F1 sector epsilon subunit</fullName>
    </alternativeName>
    <alternativeName>
        <fullName evidence="9">F-ATPase epsilon subunit</fullName>
    </alternativeName>
</protein>
<dbReference type="PANTHER" id="PTHR13822">
    <property type="entry name" value="ATP SYNTHASE DELTA/EPSILON CHAIN"/>
    <property type="match status" value="1"/>
</dbReference>
<evidence type="ECO:0000256" key="10">
    <source>
        <dbReference type="RuleBase" id="RU003656"/>
    </source>
</evidence>
<comment type="similarity">
    <text evidence="3 9 10">Belongs to the ATPase epsilon chain family.</text>
</comment>
<keyword evidence="9" id="KW-1003">Cell membrane</keyword>
<feature type="coiled-coil region" evidence="11">
    <location>
        <begin position="85"/>
        <end position="112"/>
    </location>
</feature>
<evidence type="ECO:0000259" key="12">
    <source>
        <dbReference type="Pfam" id="PF02823"/>
    </source>
</evidence>
<dbReference type="GO" id="GO:0046933">
    <property type="term" value="F:proton-transporting ATP synthase activity, rotational mechanism"/>
    <property type="evidence" value="ECO:0007669"/>
    <property type="project" value="UniProtKB-UniRule"/>
</dbReference>
<reference evidence="13" key="1">
    <citation type="submission" date="2020-07" db="EMBL/GenBank/DDBJ databases">
        <title>Huge and variable diversity of episymbiotic CPR bacteria and DPANN archaea in groundwater ecosystems.</title>
        <authorList>
            <person name="He C.Y."/>
            <person name="Keren R."/>
            <person name="Whittaker M."/>
            <person name="Farag I.F."/>
            <person name="Doudna J."/>
            <person name="Cate J.H.D."/>
            <person name="Banfield J.F."/>
        </authorList>
    </citation>
    <scope>NUCLEOTIDE SEQUENCE</scope>
    <source>
        <strain evidence="13">NC_groundwater_1664_Pr3_B-0.1um_52_9</strain>
    </source>
</reference>
<evidence type="ECO:0000256" key="9">
    <source>
        <dbReference type="HAMAP-Rule" id="MF_00530"/>
    </source>
</evidence>
<dbReference type="AlphaFoldDB" id="A0A9D6UXV9"/>
<comment type="function">
    <text evidence="1 9">Produces ATP from ADP in the presence of a proton gradient across the membrane.</text>
</comment>
<dbReference type="InterPro" id="IPR036771">
    <property type="entry name" value="ATPsynth_dsu/esu_N"/>
</dbReference>
<evidence type="ECO:0000256" key="7">
    <source>
        <dbReference type="ARBA" id="ARBA00023196"/>
    </source>
</evidence>
<keyword evidence="5 9" id="KW-0406">Ion transport</keyword>
<evidence type="ECO:0000256" key="5">
    <source>
        <dbReference type="ARBA" id="ARBA00023065"/>
    </source>
</evidence>
<evidence type="ECO:0000313" key="14">
    <source>
        <dbReference type="Proteomes" id="UP000807825"/>
    </source>
</evidence>
<dbReference type="PANTHER" id="PTHR13822:SF10">
    <property type="entry name" value="ATP SYNTHASE EPSILON CHAIN, CHLOROPLASTIC"/>
    <property type="match status" value="1"/>
</dbReference>
<keyword evidence="9" id="KW-0375">Hydrogen ion transport</keyword>
<evidence type="ECO:0000256" key="3">
    <source>
        <dbReference type="ARBA" id="ARBA00005712"/>
    </source>
</evidence>
<evidence type="ECO:0000256" key="2">
    <source>
        <dbReference type="ARBA" id="ARBA00004184"/>
    </source>
</evidence>
<dbReference type="NCBIfam" id="TIGR01216">
    <property type="entry name" value="ATP_synt_epsi"/>
    <property type="match status" value="1"/>
</dbReference>
<dbReference type="GO" id="GO:0005886">
    <property type="term" value="C:plasma membrane"/>
    <property type="evidence" value="ECO:0007669"/>
    <property type="project" value="UniProtKB-SubCell"/>
</dbReference>
<dbReference type="GO" id="GO:0045259">
    <property type="term" value="C:proton-transporting ATP synthase complex"/>
    <property type="evidence" value="ECO:0007669"/>
    <property type="project" value="UniProtKB-KW"/>
</dbReference>
<keyword evidence="4 9" id="KW-0813">Transport</keyword>
<comment type="subunit">
    <text evidence="9 10">F-type ATPases have 2 components, CF(1) - the catalytic core - and CF(0) - the membrane proton channel. CF(1) has five subunits: alpha(3), beta(3), gamma(1), delta(1), epsilon(1). CF(0) has three main subunits: a, b and c.</text>
</comment>
<feature type="domain" description="ATP synthase F1 complex delta/epsilon subunit N-terminal" evidence="12">
    <location>
        <begin position="6"/>
        <end position="84"/>
    </location>
</feature>
<dbReference type="GO" id="GO:0005524">
    <property type="term" value="F:ATP binding"/>
    <property type="evidence" value="ECO:0007669"/>
    <property type="project" value="UniProtKB-UniRule"/>
</dbReference>
<comment type="subcellular location">
    <subcellularLocation>
        <location evidence="9">Cell membrane</location>
        <topology evidence="9">Peripheral membrane protein</topology>
    </subcellularLocation>
    <subcellularLocation>
        <location evidence="2">Endomembrane system</location>
        <topology evidence="2">Peripheral membrane protein</topology>
    </subcellularLocation>
</comment>
<sequence>MSDKKFKVQVVTPSGVVLDREVEEIIAPGIMGEFGVLIGHTPMLTFIKPGIFSYLENDKFFKFAVGSGFCEVLKDAVSILVDAAAKAEDIDINEAKAELQALEQQLAQIDPAADPVALKAVSDKVKLAQVKVGLAS</sequence>